<feature type="compositionally biased region" description="Basic residues" evidence="1">
    <location>
        <begin position="133"/>
        <end position="144"/>
    </location>
</feature>
<name>A0A0C9XAP5_9AGAR</name>
<organism evidence="2 3">
    <name type="scientific">Laccaria amethystina LaAM-08-1</name>
    <dbReference type="NCBI Taxonomy" id="1095629"/>
    <lineage>
        <taxon>Eukaryota</taxon>
        <taxon>Fungi</taxon>
        <taxon>Dikarya</taxon>
        <taxon>Basidiomycota</taxon>
        <taxon>Agaricomycotina</taxon>
        <taxon>Agaricomycetes</taxon>
        <taxon>Agaricomycetidae</taxon>
        <taxon>Agaricales</taxon>
        <taxon>Agaricineae</taxon>
        <taxon>Hydnangiaceae</taxon>
        <taxon>Laccaria</taxon>
    </lineage>
</organism>
<dbReference type="HOGENOM" id="CLU_776266_0_0_1"/>
<evidence type="ECO:0000256" key="1">
    <source>
        <dbReference type="SAM" id="MobiDB-lite"/>
    </source>
</evidence>
<evidence type="ECO:0000313" key="3">
    <source>
        <dbReference type="Proteomes" id="UP000054477"/>
    </source>
</evidence>
<dbReference type="AlphaFoldDB" id="A0A0C9XAP5"/>
<feature type="region of interest" description="Disordered" evidence="1">
    <location>
        <begin position="116"/>
        <end position="168"/>
    </location>
</feature>
<dbReference type="Proteomes" id="UP000054477">
    <property type="component" value="Unassembled WGS sequence"/>
</dbReference>
<feature type="compositionally biased region" description="Basic and acidic residues" evidence="1">
    <location>
        <begin position="121"/>
        <end position="130"/>
    </location>
</feature>
<gene>
    <name evidence="2" type="ORF">K443DRAFT_125627</name>
</gene>
<proteinExistence type="predicted"/>
<reference evidence="3" key="2">
    <citation type="submission" date="2015-01" db="EMBL/GenBank/DDBJ databases">
        <title>Evolutionary Origins and Diversification of the Mycorrhizal Mutualists.</title>
        <authorList>
            <consortium name="DOE Joint Genome Institute"/>
            <consortium name="Mycorrhizal Genomics Consortium"/>
            <person name="Kohler A."/>
            <person name="Kuo A."/>
            <person name="Nagy L.G."/>
            <person name="Floudas D."/>
            <person name="Copeland A."/>
            <person name="Barry K.W."/>
            <person name="Cichocki N."/>
            <person name="Veneault-Fourrey C."/>
            <person name="LaButti K."/>
            <person name="Lindquist E.A."/>
            <person name="Lipzen A."/>
            <person name="Lundell T."/>
            <person name="Morin E."/>
            <person name="Murat C."/>
            <person name="Riley R."/>
            <person name="Ohm R."/>
            <person name="Sun H."/>
            <person name="Tunlid A."/>
            <person name="Henrissat B."/>
            <person name="Grigoriev I.V."/>
            <person name="Hibbett D.S."/>
            <person name="Martin F."/>
        </authorList>
    </citation>
    <scope>NUCLEOTIDE SEQUENCE [LARGE SCALE GENOMIC DNA]</scope>
    <source>
        <strain evidence="3">LaAM-08-1</strain>
    </source>
</reference>
<sequence length="361" mass="39706">MSATSLKDFQFAVDEFDALVHSLPDTAGAKEMQERMQQIPGKLSALIRIVNATENDDLYWPEDLRPAWNSTLSALGCMSSTNLSGMEKVLRCFDSKVTVIPPFSFDFASHFNVDNPTPNDDGIHKGDTPKAKQSVKPKPIRKAKAKDQEMVVEGDNSAKPGTGPSYDEGKHTMNVPKCEWCAKATRAERRCFSLSGFDGACERCKHDRQSCSLRVERMRESKVAKEVKVKMEPGVNEGSLSAAKVGVKRKFMVKVDDEEPKWRLRKSRTSSFGSIISIDDLRAPSLSVPSIPTSSVVSDDDFKMDYVNPNPPTDDAESVDQLLVVLDAVLKNAEGVVKGAKFLKTAIRKLGLAEDSDDADA</sequence>
<protein>
    <submittedName>
        <fullName evidence="2">Unplaced genomic scaffold K443scaffold_314, whole genome shotgun sequence</fullName>
    </submittedName>
</protein>
<accession>A0A0C9XAP5</accession>
<keyword evidence="3" id="KW-1185">Reference proteome</keyword>
<reference evidence="2 3" key="1">
    <citation type="submission" date="2014-04" db="EMBL/GenBank/DDBJ databases">
        <authorList>
            <consortium name="DOE Joint Genome Institute"/>
            <person name="Kuo A."/>
            <person name="Kohler A."/>
            <person name="Nagy L.G."/>
            <person name="Floudas D."/>
            <person name="Copeland A."/>
            <person name="Barry K.W."/>
            <person name="Cichocki N."/>
            <person name="Veneault-Fourrey C."/>
            <person name="LaButti K."/>
            <person name="Lindquist E.A."/>
            <person name="Lipzen A."/>
            <person name="Lundell T."/>
            <person name="Morin E."/>
            <person name="Murat C."/>
            <person name="Sun H."/>
            <person name="Tunlid A."/>
            <person name="Henrissat B."/>
            <person name="Grigoriev I.V."/>
            <person name="Hibbett D.S."/>
            <person name="Martin F."/>
            <person name="Nordberg H.P."/>
            <person name="Cantor M.N."/>
            <person name="Hua S.X."/>
        </authorList>
    </citation>
    <scope>NUCLEOTIDE SEQUENCE [LARGE SCALE GENOMIC DNA]</scope>
    <source>
        <strain evidence="2 3">LaAM-08-1</strain>
    </source>
</reference>
<dbReference type="EMBL" id="KN838849">
    <property type="protein sequence ID" value="KIJ93342.1"/>
    <property type="molecule type" value="Genomic_DNA"/>
</dbReference>
<evidence type="ECO:0000313" key="2">
    <source>
        <dbReference type="EMBL" id="KIJ93342.1"/>
    </source>
</evidence>